<dbReference type="Gene3D" id="3.40.1580.10">
    <property type="entry name" value="SMI1/KNR4-like"/>
    <property type="match status" value="1"/>
</dbReference>
<dbReference type="Proteomes" id="UP000195139">
    <property type="component" value="Unassembled WGS sequence"/>
</dbReference>
<reference evidence="3" key="1">
    <citation type="submission" date="2017-05" db="EMBL/GenBank/DDBJ databases">
        <title>The Genome Sequence of Enterococcus sp. 4G2_DIV0659.</title>
        <authorList>
            <consortium name="The Broad Institute Genomics Platform"/>
            <consortium name="The Broad Institute Genomic Center for Infectious Diseases"/>
            <person name="Earl A."/>
            <person name="Manson A."/>
            <person name="Schwartman J."/>
            <person name="Gilmore M."/>
            <person name="Abouelleil A."/>
            <person name="Cao P."/>
            <person name="Chapman S."/>
            <person name="Cusick C."/>
            <person name="Shea T."/>
            <person name="Young S."/>
            <person name="Neafsey D."/>
            <person name="Nusbaum C."/>
            <person name="Birren B."/>
        </authorList>
    </citation>
    <scope>NUCLEOTIDE SEQUENCE [LARGE SCALE GENOMIC DNA]</scope>
    <source>
        <strain evidence="3">4G2_DIV0659</strain>
    </source>
</reference>
<dbReference type="STRING" id="1834181.A5880_001424"/>
<accession>A0A242CDT6</accession>
<dbReference type="NCBIfam" id="NF038335">
    <property type="entry name" value="YPO0640_fam"/>
    <property type="match status" value="1"/>
</dbReference>
<organism evidence="3">
    <name type="scientific">Candidatus Enterococcus mansonii</name>
    <dbReference type="NCBI Taxonomy" id="1834181"/>
    <lineage>
        <taxon>Bacteria</taxon>
        <taxon>Bacillati</taxon>
        <taxon>Bacillota</taxon>
        <taxon>Bacilli</taxon>
        <taxon>Lactobacillales</taxon>
        <taxon>Enterococcaceae</taxon>
        <taxon>Enterococcus</taxon>
    </lineage>
</organism>
<name>A0A242CDT6_9ENTE</name>
<dbReference type="InterPro" id="IPR037883">
    <property type="entry name" value="Knr4/Smi1-like_sf"/>
</dbReference>
<dbReference type="SUPFAM" id="SSF160631">
    <property type="entry name" value="SMI1/KNR4-like"/>
    <property type="match status" value="1"/>
</dbReference>
<dbReference type="OrthoDB" id="2361629at2"/>
<reference evidence="2 4" key="2">
    <citation type="submission" date="2018-07" db="EMBL/GenBank/DDBJ databases">
        <title>The Genome Sequence of Enterococcus sp. DIV0659b.</title>
        <authorList>
            <consortium name="The Broad Institute Genomics Platform"/>
            <consortium name="The Broad Institute Genomic Center for Infectious Diseases"/>
            <person name="Earl A."/>
            <person name="Manson A."/>
            <person name="Schwartman J."/>
            <person name="Gilmore M."/>
            <person name="Abouelleil A."/>
            <person name="Cao P."/>
            <person name="Chapman S."/>
            <person name="Cusick C."/>
            <person name="Shea T."/>
            <person name="Young S."/>
            <person name="Neafsey D."/>
            <person name="Nusbaum C."/>
            <person name="Birren B."/>
        </authorList>
    </citation>
    <scope>NUCLEOTIDE SEQUENCE [LARGE SCALE GENOMIC DNA]</scope>
    <source>
        <strain evidence="2 4">4G2_DIV0659</strain>
    </source>
</reference>
<protein>
    <recommendedName>
        <fullName evidence="1">Knr4/Smi1-like domain-containing protein</fullName>
    </recommendedName>
</protein>
<comment type="caution">
    <text evidence="3">The sequence shown here is derived from an EMBL/GenBank/DDBJ whole genome shotgun (WGS) entry which is preliminary data.</text>
</comment>
<dbReference type="AlphaFoldDB" id="A0A242CDT6"/>
<dbReference type="SMART" id="SM00860">
    <property type="entry name" value="SMI1_KNR4"/>
    <property type="match status" value="1"/>
</dbReference>
<gene>
    <name evidence="3" type="ORF">A5880_001424</name>
    <name evidence="2" type="ORF">A5880_001503</name>
</gene>
<evidence type="ECO:0000313" key="2">
    <source>
        <dbReference type="EMBL" id="MEI5993945.1"/>
    </source>
</evidence>
<evidence type="ECO:0000259" key="1">
    <source>
        <dbReference type="SMART" id="SM00860"/>
    </source>
</evidence>
<sequence length="152" mass="18180">MWKENLNRVKKIEESYGDKINRGATNDEIAKFTKKIKKDLNIEFPKGYIEILKEINGLDFNGFVLYGVDEELMENRENIEQRVYGAIEYNEIWYDVEENKAYIFLGESNVSWYVYEKKTKLYWELDNPSGSEMYSFKKFSELFDKMLNDSLL</sequence>
<evidence type="ECO:0000313" key="3">
    <source>
        <dbReference type="EMBL" id="OTO08424.1"/>
    </source>
</evidence>
<dbReference type="EMBL" id="NGLE02000001">
    <property type="protein sequence ID" value="MEI5993945.1"/>
    <property type="molecule type" value="Genomic_DNA"/>
</dbReference>
<dbReference type="InterPro" id="IPR018958">
    <property type="entry name" value="Knr4/Smi1-like_dom"/>
</dbReference>
<proteinExistence type="predicted"/>
<keyword evidence="4" id="KW-1185">Reference proteome</keyword>
<dbReference type="Pfam" id="PF14568">
    <property type="entry name" value="SUKH_6"/>
    <property type="match status" value="1"/>
</dbReference>
<evidence type="ECO:0000313" key="4">
    <source>
        <dbReference type="Proteomes" id="UP000195139"/>
    </source>
</evidence>
<dbReference type="RefSeq" id="WP_086330375.1">
    <property type="nucleotide sequence ID" value="NZ_NGLE02000001.1"/>
</dbReference>
<dbReference type="EMBL" id="NGLE01000002">
    <property type="protein sequence ID" value="OTO08424.1"/>
    <property type="molecule type" value="Genomic_DNA"/>
</dbReference>
<feature type="domain" description="Knr4/Smi1-like" evidence="1">
    <location>
        <begin position="23"/>
        <end position="145"/>
    </location>
</feature>